<dbReference type="GO" id="GO:0005737">
    <property type="term" value="C:cytoplasm"/>
    <property type="evidence" value="ECO:0007669"/>
    <property type="project" value="TreeGrafter"/>
</dbReference>
<dbReference type="GO" id="GO:0004843">
    <property type="term" value="F:cysteine-type deubiquitinase activity"/>
    <property type="evidence" value="ECO:0007669"/>
    <property type="project" value="UniProtKB-EC"/>
</dbReference>
<dbReference type="InterPro" id="IPR001578">
    <property type="entry name" value="Peptidase_C12_UCH"/>
</dbReference>
<keyword evidence="7" id="KW-0788">Thiol protease</keyword>
<dbReference type="Proteomes" id="UP000673691">
    <property type="component" value="Unassembled WGS sequence"/>
</dbReference>
<dbReference type="GO" id="GO:0016579">
    <property type="term" value="P:protein deubiquitination"/>
    <property type="evidence" value="ECO:0007669"/>
    <property type="project" value="TreeGrafter"/>
</dbReference>
<keyword evidence="5" id="KW-0833">Ubl conjugation pathway</keyword>
<accession>A0A8H8DGP8</accession>
<dbReference type="EMBL" id="JAEFCI010010323">
    <property type="protein sequence ID" value="KAG5457282.1"/>
    <property type="molecule type" value="Genomic_DNA"/>
</dbReference>
<evidence type="ECO:0000313" key="10">
    <source>
        <dbReference type="EMBL" id="KAG5457282.1"/>
    </source>
</evidence>
<reference evidence="10 11" key="1">
    <citation type="journal article" name="Sci. Rep.">
        <title>Genome-scale phylogenetic analyses confirm Olpidium as the closest living zoosporic fungus to the non-flagellated, terrestrial fungi.</title>
        <authorList>
            <person name="Chang Y."/>
            <person name="Rochon D."/>
            <person name="Sekimoto S."/>
            <person name="Wang Y."/>
            <person name="Chovatia M."/>
            <person name="Sandor L."/>
            <person name="Salamov A."/>
            <person name="Grigoriev I.V."/>
            <person name="Stajich J.E."/>
            <person name="Spatafora J.W."/>
        </authorList>
    </citation>
    <scope>NUCLEOTIDE SEQUENCE [LARGE SCALE GENOMIC DNA]</scope>
    <source>
        <strain evidence="10">S191</strain>
    </source>
</reference>
<comment type="similarity">
    <text evidence="2 8">Belongs to the peptidase C12 family.</text>
</comment>
<dbReference type="EC" id="3.4.19.12" evidence="3"/>
<evidence type="ECO:0000256" key="1">
    <source>
        <dbReference type="ARBA" id="ARBA00000707"/>
    </source>
</evidence>
<evidence type="ECO:0000256" key="6">
    <source>
        <dbReference type="ARBA" id="ARBA00022801"/>
    </source>
</evidence>
<dbReference type="PANTHER" id="PTHR10589">
    <property type="entry name" value="UBIQUITIN CARBOXYL-TERMINAL HYDROLASE"/>
    <property type="match status" value="1"/>
</dbReference>
<keyword evidence="11" id="KW-1185">Reference proteome</keyword>
<dbReference type="InterPro" id="IPR036959">
    <property type="entry name" value="Peptidase_C12_UCH_sf"/>
</dbReference>
<dbReference type="GO" id="GO:0006511">
    <property type="term" value="P:ubiquitin-dependent protein catabolic process"/>
    <property type="evidence" value="ECO:0007669"/>
    <property type="project" value="InterPro"/>
</dbReference>
<evidence type="ECO:0000256" key="8">
    <source>
        <dbReference type="PROSITE-ProRule" id="PRU01393"/>
    </source>
</evidence>
<dbReference type="AlphaFoldDB" id="A0A8H8DGP8"/>
<comment type="caution">
    <text evidence="10">The sequence shown here is derived from an EMBL/GenBank/DDBJ whole genome shotgun (WGS) entry which is preliminary data.</text>
</comment>
<dbReference type="OrthoDB" id="427186at2759"/>
<evidence type="ECO:0000256" key="3">
    <source>
        <dbReference type="ARBA" id="ARBA00012759"/>
    </source>
</evidence>
<evidence type="ECO:0000256" key="4">
    <source>
        <dbReference type="ARBA" id="ARBA00022670"/>
    </source>
</evidence>
<evidence type="ECO:0000313" key="11">
    <source>
        <dbReference type="Proteomes" id="UP000673691"/>
    </source>
</evidence>
<comment type="catalytic activity">
    <reaction evidence="1">
        <text>Thiol-dependent hydrolysis of ester, thioester, amide, peptide and isopeptide bonds formed by the C-terminal Gly of ubiquitin (a 76-residue protein attached to proteins as an intracellular targeting signal).</text>
        <dbReference type="EC" id="3.4.19.12"/>
    </reaction>
</comment>
<gene>
    <name evidence="10" type="ORF">BJ554DRAFT_2750</name>
</gene>
<dbReference type="Gene3D" id="3.40.532.10">
    <property type="entry name" value="Peptidase C12, ubiquitin carboxyl-terminal hydrolase"/>
    <property type="match status" value="1"/>
</dbReference>
<keyword evidence="6" id="KW-0378">Hydrolase</keyword>
<feature type="domain" description="UCH catalytic" evidence="9">
    <location>
        <begin position="1"/>
        <end position="110"/>
    </location>
</feature>
<organism evidence="10 11">
    <name type="scientific">Olpidium bornovanus</name>
    <dbReference type="NCBI Taxonomy" id="278681"/>
    <lineage>
        <taxon>Eukaryota</taxon>
        <taxon>Fungi</taxon>
        <taxon>Fungi incertae sedis</taxon>
        <taxon>Olpidiomycota</taxon>
        <taxon>Olpidiomycotina</taxon>
        <taxon>Olpidiomycetes</taxon>
        <taxon>Olpidiales</taxon>
        <taxon>Olpidiaceae</taxon>
        <taxon>Olpidium</taxon>
    </lineage>
</organism>
<comment type="caution">
    <text evidence="8">Lacks conserved residue(s) required for the propagation of feature annotation.</text>
</comment>
<dbReference type="SUPFAM" id="SSF54001">
    <property type="entry name" value="Cysteine proteinases"/>
    <property type="match status" value="1"/>
</dbReference>
<dbReference type="PANTHER" id="PTHR10589:SF17">
    <property type="entry name" value="UBIQUITIN CARBOXYL-TERMINAL HYDROLASE"/>
    <property type="match status" value="1"/>
</dbReference>
<dbReference type="InterPro" id="IPR038765">
    <property type="entry name" value="Papain-like_cys_pep_sf"/>
</dbReference>
<evidence type="ECO:0000256" key="7">
    <source>
        <dbReference type="ARBA" id="ARBA00022807"/>
    </source>
</evidence>
<keyword evidence="4" id="KW-0645">Protease</keyword>
<dbReference type="Pfam" id="PF01088">
    <property type="entry name" value="Peptidase_C12"/>
    <property type="match status" value="1"/>
</dbReference>
<evidence type="ECO:0000259" key="9">
    <source>
        <dbReference type="PROSITE" id="PS52048"/>
    </source>
</evidence>
<name>A0A8H8DGP8_9FUNG</name>
<dbReference type="PROSITE" id="PS52048">
    <property type="entry name" value="UCH_DOMAIN"/>
    <property type="match status" value="1"/>
</dbReference>
<evidence type="ECO:0000256" key="2">
    <source>
        <dbReference type="ARBA" id="ARBA00009326"/>
    </source>
</evidence>
<sequence>MDAEERCKALENDNLLAKAHEESAQGGHINKGGPPFHLLCREGDVERFARCTGVDFAQEGCLYELDGRKPFPINHGPIEDNLLSRAAAVIKEFISRENDVETFNVIALAPNTGV</sequence>
<evidence type="ECO:0000256" key="5">
    <source>
        <dbReference type="ARBA" id="ARBA00022786"/>
    </source>
</evidence>
<protein>
    <recommendedName>
        <fullName evidence="3">ubiquitinyl hydrolase 1</fullName>
        <ecNumber evidence="3">3.4.19.12</ecNumber>
    </recommendedName>
</protein>
<proteinExistence type="inferred from homology"/>